<accession>A0ABU8HC14</accession>
<gene>
    <name evidence="4" type="ORF">WAK64_06485</name>
</gene>
<evidence type="ECO:0000259" key="3">
    <source>
        <dbReference type="PROSITE" id="PS51000"/>
    </source>
</evidence>
<keyword evidence="2" id="KW-0804">Transcription</keyword>
<feature type="domain" description="HTH deoR-type" evidence="3">
    <location>
        <begin position="3"/>
        <end position="58"/>
    </location>
</feature>
<protein>
    <submittedName>
        <fullName evidence="4">YafY family protein</fullName>
    </submittedName>
</protein>
<dbReference type="PANTHER" id="PTHR34580">
    <property type="match status" value="1"/>
</dbReference>
<evidence type="ECO:0000313" key="5">
    <source>
        <dbReference type="Proteomes" id="UP001312865"/>
    </source>
</evidence>
<dbReference type="InterPro" id="IPR028349">
    <property type="entry name" value="PafC-like"/>
</dbReference>
<evidence type="ECO:0000256" key="1">
    <source>
        <dbReference type="ARBA" id="ARBA00023015"/>
    </source>
</evidence>
<sequence length="314" mass="36007">MSRSGRLLELLISLNTKHRFTVQELADEFSVSRRTMLRDLHLLSEMGVPLFSSSGPNGGYSLIRKQELPPIPLTTEEATGLLLSYEIIEQHDGPFKYENLSTLTKIRATMSVEMLQKVEQLKSRLAIEFPRRSVNNYYLKDILQASLERNHLEIEYESRSGFSTRTIFPFGLFLSNGLWYALSFCYRRNSTVTFRVDRIVSLKVSQQSIEPISTNMTVEKWLKQSDSSTKELTLKAQLTKLGCKILDPHPLGEWIEMNPDGTGAIEERIKESDIHYVGRQFLSLGAEIIIEQPVELIQFIQEEAVKLINQYSKV</sequence>
<dbReference type="SUPFAM" id="SSF46785">
    <property type="entry name" value="Winged helix' DNA-binding domain"/>
    <property type="match status" value="1"/>
</dbReference>
<dbReference type="PANTHER" id="PTHR34580:SF9">
    <property type="entry name" value="SLL5097 PROTEIN"/>
    <property type="match status" value="1"/>
</dbReference>
<dbReference type="Pfam" id="PF13280">
    <property type="entry name" value="WYL"/>
    <property type="match status" value="1"/>
</dbReference>
<dbReference type="Pfam" id="PF08279">
    <property type="entry name" value="HTH_11"/>
    <property type="match status" value="1"/>
</dbReference>
<dbReference type="PIRSF" id="PIRSF016838">
    <property type="entry name" value="PafC"/>
    <property type="match status" value="1"/>
</dbReference>
<dbReference type="PROSITE" id="PS52050">
    <property type="entry name" value="WYL"/>
    <property type="match status" value="1"/>
</dbReference>
<dbReference type="InterPro" id="IPR051534">
    <property type="entry name" value="CBASS_pafABC_assoc_protein"/>
</dbReference>
<dbReference type="InterPro" id="IPR036390">
    <property type="entry name" value="WH_DNA-bd_sf"/>
</dbReference>
<dbReference type="InterPro" id="IPR001034">
    <property type="entry name" value="DeoR_HTH"/>
</dbReference>
<dbReference type="InterPro" id="IPR013196">
    <property type="entry name" value="HTH_11"/>
</dbReference>
<name>A0ABU8HC14_9BACI</name>
<comment type="caution">
    <text evidence="4">The sequence shown here is derived from an EMBL/GenBank/DDBJ whole genome shotgun (WGS) entry which is preliminary data.</text>
</comment>
<dbReference type="PROSITE" id="PS51000">
    <property type="entry name" value="HTH_DEOR_2"/>
    <property type="match status" value="1"/>
</dbReference>
<dbReference type="InterPro" id="IPR036388">
    <property type="entry name" value="WH-like_DNA-bd_sf"/>
</dbReference>
<organism evidence="4 5">
    <name type="scientific">Bacillus spongiae</name>
    <dbReference type="NCBI Taxonomy" id="2683610"/>
    <lineage>
        <taxon>Bacteria</taxon>
        <taxon>Bacillati</taxon>
        <taxon>Bacillota</taxon>
        <taxon>Bacilli</taxon>
        <taxon>Bacillales</taxon>
        <taxon>Bacillaceae</taxon>
        <taxon>Bacillus</taxon>
    </lineage>
</organism>
<reference evidence="4 5" key="1">
    <citation type="journal article" date="2018" name="J. Microbiol.">
        <title>Bacillus spongiae sp. nov., isolated from sponge of Jeju Island.</title>
        <authorList>
            <person name="Lee G.E."/>
            <person name="Im W.T."/>
            <person name="Park J.S."/>
        </authorList>
    </citation>
    <scope>NUCLEOTIDE SEQUENCE [LARGE SCALE GENOMIC DNA]</scope>
    <source>
        <strain evidence="4 5">135PIL107-10</strain>
    </source>
</reference>
<evidence type="ECO:0000256" key="2">
    <source>
        <dbReference type="ARBA" id="ARBA00023163"/>
    </source>
</evidence>
<dbReference type="InterPro" id="IPR026881">
    <property type="entry name" value="WYL_dom"/>
</dbReference>
<dbReference type="EMBL" id="JBBAXC010000004">
    <property type="protein sequence ID" value="MEI5906704.1"/>
    <property type="molecule type" value="Genomic_DNA"/>
</dbReference>
<keyword evidence="5" id="KW-1185">Reference proteome</keyword>
<evidence type="ECO:0000313" key="4">
    <source>
        <dbReference type="EMBL" id="MEI5906704.1"/>
    </source>
</evidence>
<dbReference type="Proteomes" id="UP001312865">
    <property type="component" value="Unassembled WGS sequence"/>
</dbReference>
<proteinExistence type="predicted"/>
<keyword evidence="1" id="KW-0805">Transcription regulation</keyword>
<dbReference type="RefSeq" id="WP_336586138.1">
    <property type="nucleotide sequence ID" value="NZ_JBBAXC010000004.1"/>
</dbReference>
<dbReference type="Gene3D" id="1.10.10.10">
    <property type="entry name" value="Winged helix-like DNA-binding domain superfamily/Winged helix DNA-binding domain"/>
    <property type="match status" value="1"/>
</dbReference>